<dbReference type="InterPro" id="IPR052742">
    <property type="entry name" value="Mito_N-acetyltransferase"/>
</dbReference>
<dbReference type="GO" id="GO:0005634">
    <property type="term" value="C:nucleus"/>
    <property type="evidence" value="ECO:0007669"/>
    <property type="project" value="TreeGrafter"/>
</dbReference>
<dbReference type="EMBL" id="WTXG01000011">
    <property type="protein sequence ID" value="KAI0302382.1"/>
    <property type="molecule type" value="Genomic_DNA"/>
</dbReference>
<evidence type="ECO:0000256" key="1">
    <source>
        <dbReference type="SAM" id="MobiDB-lite"/>
    </source>
</evidence>
<dbReference type="PANTHER" id="PTHR43138:SF1">
    <property type="entry name" value="N-ACETYLTRANSFERASE ACA1"/>
    <property type="match status" value="1"/>
</dbReference>
<evidence type="ECO:0000259" key="2">
    <source>
        <dbReference type="PROSITE" id="PS51186"/>
    </source>
</evidence>
<accession>A0AAD4QP78</accession>
<reference evidence="3" key="1">
    <citation type="journal article" date="2022" name="New Phytol.">
        <title>Evolutionary transition to the ectomycorrhizal habit in the genomes of a hyperdiverse lineage of mushroom-forming fungi.</title>
        <authorList>
            <person name="Looney B."/>
            <person name="Miyauchi S."/>
            <person name="Morin E."/>
            <person name="Drula E."/>
            <person name="Courty P.E."/>
            <person name="Kohler A."/>
            <person name="Kuo A."/>
            <person name="LaButti K."/>
            <person name="Pangilinan J."/>
            <person name="Lipzen A."/>
            <person name="Riley R."/>
            <person name="Andreopoulos W."/>
            <person name="He G."/>
            <person name="Johnson J."/>
            <person name="Nolan M."/>
            <person name="Tritt A."/>
            <person name="Barry K.W."/>
            <person name="Grigoriev I.V."/>
            <person name="Nagy L.G."/>
            <person name="Hibbett D."/>
            <person name="Henrissat B."/>
            <person name="Matheny P.B."/>
            <person name="Labbe J."/>
            <person name="Martin F.M."/>
        </authorList>
    </citation>
    <scope>NUCLEOTIDE SEQUENCE</scope>
    <source>
        <strain evidence="3">BPL690</strain>
    </source>
</reference>
<protein>
    <recommendedName>
        <fullName evidence="2">N-acetyltransferase domain-containing protein</fullName>
    </recommendedName>
</protein>
<gene>
    <name evidence="3" type="ORF">B0F90DRAFT_1627345</name>
</gene>
<dbReference type="SUPFAM" id="SSF55729">
    <property type="entry name" value="Acyl-CoA N-acyltransferases (Nat)"/>
    <property type="match status" value="1"/>
</dbReference>
<dbReference type="GO" id="GO:0016747">
    <property type="term" value="F:acyltransferase activity, transferring groups other than amino-acyl groups"/>
    <property type="evidence" value="ECO:0007669"/>
    <property type="project" value="InterPro"/>
</dbReference>
<feature type="compositionally biased region" description="Basic and acidic residues" evidence="1">
    <location>
        <begin position="129"/>
        <end position="139"/>
    </location>
</feature>
<proteinExistence type="predicted"/>
<evidence type="ECO:0000313" key="4">
    <source>
        <dbReference type="Proteomes" id="UP001203297"/>
    </source>
</evidence>
<dbReference type="PROSITE" id="PS51186">
    <property type="entry name" value="GNAT"/>
    <property type="match status" value="1"/>
</dbReference>
<dbReference type="InterPro" id="IPR016181">
    <property type="entry name" value="Acyl_CoA_acyltransferase"/>
</dbReference>
<dbReference type="Proteomes" id="UP001203297">
    <property type="component" value="Unassembled WGS sequence"/>
</dbReference>
<dbReference type="PANTHER" id="PTHR43138">
    <property type="entry name" value="ACETYLTRANSFERASE, GNAT FAMILY"/>
    <property type="match status" value="1"/>
</dbReference>
<evidence type="ECO:0000313" key="3">
    <source>
        <dbReference type="EMBL" id="KAI0302382.1"/>
    </source>
</evidence>
<feature type="compositionally biased region" description="Basic and acidic residues" evidence="1">
    <location>
        <begin position="113"/>
        <end position="122"/>
    </location>
</feature>
<dbReference type="Pfam" id="PF00583">
    <property type="entry name" value="Acetyltransf_1"/>
    <property type="match status" value="1"/>
</dbReference>
<dbReference type="Gene3D" id="3.40.630.30">
    <property type="match status" value="1"/>
</dbReference>
<dbReference type="InterPro" id="IPR000182">
    <property type="entry name" value="GNAT_dom"/>
</dbReference>
<feature type="region of interest" description="Disordered" evidence="1">
    <location>
        <begin position="110"/>
        <end position="139"/>
    </location>
</feature>
<organism evidence="3 4">
    <name type="scientific">Multifurca ochricompacta</name>
    <dbReference type="NCBI Taxonomy" id="376703"/>
    <lineage>
        <taxon>Eukaryota</taxon>
        <taxon>Fungi</taxon>
        <taxon>Dikarya</taxon>
        <taxon>Basidiomycota</taxon>
        <taxon>Agaricomycotina</taxon>
        <taxon>Agaricomycetes</taxon>
        <taxon>Russulales</taxon>
        <taxon>Russulaceae</taxon>
        <taxon>Multifurca</taxon>
    </lineage>
</organism>
<feature type="domain" description="N-acetyltransferase" evidence="2">
    <location>
        <begin position="103"/>
        <end position="259"/>
    </location>
</feature>
<dbReference type="AlphaFoldDB" id="A0AAD4QP78"/>
<comment type="caution">
    <text evidence="3">The sequence shown here is derived from an EMBL/GenBank/DDBJ whole genome shotgun (WGS) entry which is preliminary data.</text>
</comment>
<sequence>MSAYGTITTSRSVNLLPSTTWEIPEPAPGKPTPPFRHLVLHHLRLNSARSLPSLLEYTHQVFATEVEEGRTYPQEVAAGGDASSSSSSYTREAFEAYFWGADVIIAIGTTNTNDDRPHHPDRPTAATRDSVDGGKSDLETARAGRSWKDTLVGFYYVKPNYPGRSSHICNAGFVIPPHYRQFGYGKILGKSYLHYGPSLGYKASVFNLVYTTNTGSLRIWDSLGFKRAGLIPRAGRLRRADGSGEDWVDSVIYYRSFVEEEEWGRQIE</sequence>
<name>A0AAD4QP78_9AGAM</name>
<keyword evidence="4" id="KW-1185">Reference proteome</keyword>